<dbReference type="Proteomes" id="UP001500280">
    <property type="component" value="Unassembled WGS sequence"/>
</dbReference>
<keyword evidence="3" id="KW-1185">Reference proteome</keyword>
<sequence>MCDTDYSGYMKPGARRLTGSDGVSHTFDPGSFAIELILSGGPAPWDRYEQLHTPEDAAAWLAESYLTADLPFTAEDVRITKADLTRLKEFRTMLWHVVPGLIPDAKQVPGITARGLTAADRDYLNATVGDTPRPELDEHGAIRWQTPITTRQVLGAAAQDLIEIIGSDRVSRLRMCQGSNCALMFYDTSRPGNRRWCSMQRCGNRHKVGNYRTRHSD</sequence>
<gene>
    <name evidence="2" type="ORF">GCM10009745_78200</name>
</gene>
<name>A0ABN2J4E8_9ACTN</name>
<dbReference type="Gene3D" id="1.10.3300.10">
    <property type="entry name" value="Jann2411-like domain"/>
    <property type="match status" value="1"/>
</dbReference>
<dbReference type="Pfam" id="PF11706">
    <property type="entry name" value="zf-CGNR"/>
    <property type="match status" value="1"/>
</dbReference>
<dbReference type="PANTHER" id="PTHR35525">
    <property type="entry name" value="BLL6575 PROTEIN"/>
    <property type="match status" value="1"/>
</dbReference>
<accession>A0ABN2J4E8</accession>
<evidence type="ECO:0000313" key="2">
    <source>
        <dbReference type="EMBL" id="GAA1717776.1"/>
    </source>
</evidence>
<evidence type="ECO:0000313" key="3">
    <source>
        <dbReference type="Proteomes" id="UP001500280"/>
    </source>
</evidence>
<protein>
    <submittedName>
        <fullName evidence="2">CGNR zinc finger domain-containing protein</fullName>
    </submittedName>
</protein>
<comment type="caution">
    <text evidence="2">The sequence shown here is derived from an EMBL/GenBank/DDBJ whole genome shotgun (WGS) entry which is preliminary data.</text>
</comment>
<reference evidence="2 3" key="1">
    <citation type="journal article" date="2019" name="Int. J. Syst. Evol. Microbiol.">
        <title>The Global Catalogue of Microorganisms (GCM) 10K type strain sequencing project: providing services to taxonomists for standard genome sequencing and annotation.</title>
        <authorList>
            <consortium name="The Broad Institute Genomics Platform"/>
            <consortium name="The Broad Institute Genome Sequencing Center for Infectious Disease"/>
            <person name="Wu L."/>
            <person name="Ma J."/>
        </authorList>
    </citation>
    <scope>NUCLEOTIDE SEQUENCE [LARGE SCALE GENOMIC DNA]</scope>
    <source>
        <strain evidence="2 3">JCM 14307</strain>
    </source>
</reference>
<evidence type="ECO:0000259" key="1">
    <source>
        <dbReference type="Pfam" id="PF11706"/>
    </source>
</evidence>
<organism evidence="2 3">
    <name type="scientific">Kribbella yunnanensis</name>
    <dbReference type="NCBI Taxonomy" id="190194"/>
    <lineage>
        <taxon>Bacteria</taxon>
        <taxon>Bacillati</taxon>
        <taxon>Actinomycetota</taxon>
        <taxon>Actinomycetes</taxon>
        <taxon>Propionibacteriales</taxon>
        <taxon>Kribbellaceae</taxon>
        <taxon>Kribbella</taxon>
    </lineage>
</organism>
<dbReference type="EMBL" id="BAAANF010000028">
    <property type="protein sequence ID" value="GAA1717776.1"/>
    <property type="molecule type" value="Genomic_DNA"/>
</dbReference>
<feature type="domain" description="Zinc finger CGNR" evidence="1">
    <location>
        <begin position="172"/>
        <end position="215"/>
    </location>
</feature>
<dbReference type="InterPro" id="IPR010852">
    <property type="entry name" value="ABATE"/>
</dbReference>
<dbReference type="PANTHER" id="PTHR35525:SF3">
    <property type="entry name" value="BLL6575 PROTEIN"/>
    <property type="match status" value="1"/>
</dbReference>
<dbReference type="Pfam" id="PF07336">
    <property type="entry name" value="ABATE"/>
    <property type="match status" value="1"/>
</dbReference>
<dbReference type="SUPFAM" id="SSF160904">
    <property type="entry name" value="Jann2411-like"/>
    <property type="match status" value="1"/>
</dbReference>
<dbReference type="InterPro" id="IPR021005">
    <property type="entry name" value="Znf_CGNR"/>
</dbReference>
<proteinExistence type="predicted"/>
<dbReference type="InterPro" id="IPR023286">
    <property type="entry name" value="ABATE_dom_sf"/>
</dbReference>